<reference evidence="2 3" key="1">
    <citation type="submission" date="2019-07" db="EMBL/GenBank/DDBJ databases">
        <title>Genome sequencing for Formosa sp. PS13.</title>
        <authorList>
            <person name="Park S.-J."/>
        </authorList>
    </citation>
    <scope>NUCLEOTIDE SEQUENCE [LARGE SCALE GENOMIC DNA]</scope>
    <source>
        <strain evidence="2 3">PS13</strain>
    </source>
</reference>
<accession>A0A516GS88</accession>
<dbReference type="InterPro" id="IPR009282">
    <property type="entry name" value="DUF937"/>
</dbReference>
<protein>
    <submittedName>
        <fullName evidence="2">DUF937 domain-containing protein</fullName>
    </submittedName>
</protein>
<name>A0A516GS88_9FLAO</name>
<dbReference type="Pfam" id="PF06078">
    <property type="entry name" value="DUF937"/>
    <property type="match status" value="1"/>
</dbReference>
<dbReference type="RefSeq" id="WP_143381269.1">
    <property type="nucleotide sequence ID" value="NZ_CP041637.1"/>
</dbReference>
<dbReference type="KEGG" id="fop:FNB79_10565"/>
<dbReference type="EMBL" id="CP041637">
    <property type="protein sequence ID" value="QDO94384.1"/>
    <property type="molecule type" value="Genomic_DNA"/>
</dbReference>
<sequence>MDNHLLNALKNYITPDLVTQASEVLDETESNIFKAISATIPTLVFSLFDKTTHPQTIDQFIGLANSTSLNASEIMSDLPTLLTDKGNTSLLDSGKQALDLLFKDKQSRLFEILADKLHIKTSSIFRLMMMSTLMVLAYVKSKELNSSELINSLTAQRDDILLETPSGIKALLNDTNTVVTTEKKTRPIQTKKKHKEGIKHRWIIPILILIVAILFLIVIK</sequence>
<evidence type="ECO:0000256" key="1">
    <source>
        <dbReference type="SAM" id="Phobius"/>
    </source>
</evidence>
<gene>
    <name evidence="2" type="ORF">FNB79_10565</name>
</gene>
<organism evidence="2 3">
    <name type="scientific">Formosa sediminum</name>
    <dbReference type="NCBI Taxonomy" id="2594004"/>
    <lineage>
        <taxon>Bacteria</taxon>
        <taxon>Pseudomonadati</taxon>
        <taxon>Bacteroidota</taxon>
        <taxon>Flavobacteriia</taxon>
        <taxon>Flavobacteriales</taxon>
        <taxon>Flavobacteriaceae</taxon>
        <taxon>Formosa</taxon>
    </lineage>
</organism>
<evidence type="ECO:0000313" key="3">
    <source>
        <dbReference type="Proteomes" id="UP000319209"/>
    </source>
</evidence>
<keyword evidence="1" id="KW-1133">Transmembrane helix</keyword>
<dbReference type="OrthoDB" id="9782229at2"/>
<feature type="transmembrane region" description="Helical" evidence="1">
    <location>
        <begin position="202"/>
        <end position="219"/>
    </location>
</feature>
<keyword evidence="1" id="KW-0812">Transmembrane</keyword>
<proteinExistence type="predicted"/>
<keyword evidence="3" id="KW-1185">Reference proteome</keyword>
<dbReference type="AlphaFoldDB" id="A0A516GS88"/>
<dbReference type="Proteomes" id="UP000319209">
    <property type="component" value="Chromosome"/>
</dbReference>
<evidence type="ECO:0000313" key="2">
    <source>
        <dbReference type="EMBL" id="QDO94384.1"/>
    </source>
</evidence>
<keyword evidence="1" id="KW-0472">Membrane</keyword>